<dbReference type="GO" id="GO:0016020">
    <property type="term" value="C:membrane"/>
    <property type="evidence" value="ECO:0007669"/>
    <property type="project" value="UniProtKB-SubCell"/>
</dbReference>
<keyword evidence="3 5" id="KW-1133">Transmembrane helix</keyword>
<feature type="transmembrane region" description="Helical" evidence="5">
    <location>
        <begin position="239"/>
        <end position="260"/>
    </location>
</feature>
<proteinExistence type="predicted"/>
<dbReference type="EMBL" id="CP003944">
    <property type="protein sequence ID" value="AFZ48939.1"/>
    <property type="molecule type" value="Genomic_DNA"/>
</dbReference>
<organism evidence="7 8">
    <name type="scientific">Dactylococcopsis salina (strain PCC 8305)</name>
    <name type="common">Myxobactron salinum</name>
    <dbReference type="NCBI Taxonomy" id="13035"/>
    <lineage>
        <taxon>Bacteria</taxon>
        <taxon>Bacillati</taxon>
        <taxon>Cyanobacteriota</taxon>
        <taxon>Cyanophyceae</taxon>
        <taxon>Nodosilineales</taxon>
        <taxon>Cymatolegaceae</taxon>
        <taxon>Dactylococcopsis</taxon>
    </lineage>
</organism>
<dbReference type="InterPro" id="IPR013525">
    <property type="entry name" value="ABC2_TM"/>
</dbReference>
<dbReference type="AlphaFoldDB" id="K9YPY3"/>
<feature type="transmembrane region" description="Helical" evidence="5">
    <location>
        <begin position="23"/>
        <end position="44"/>
    </location>
</feature>
<feature type="transmembrane region" description="Helical" evidence="5">
    <location>
        <begin position="75"/>
        <end position="96"/>
    </location>
</feature>
<feature type="transmembrane region" description="Helical" evidence="5">
    <location>
        <begin position="116"/>
        <end position="138"/>
    </location>
</feature>
<evidence type="ECO:0000256" key="5">
    <source>
        <dbReference type="SAM" id="Phobius"/>
    </source>
</evidence>
<feature type="domain" description="ABC-2 type transporter transmembrane" evidence="6">
    <location>
        <begin position="7"/>
        <end position="201"/>
    </location>
</feature>
<evidence type="ECO:0000313" key="7">
    <source>
        <dbReference type="EMBL" id="AFZ48939.1"/>
    </source>
</evidence>
<feature type="transmembrane region" description="Helical" evidence="5">
    <location>
        <begin position="185"/>
        <end position="206"/>
    </location>
</feature>
<dbReference type="RefSeq" id="WP_015227952.1">
    <property type="nucleotide sequence ID" value="NC_019780.1"/>
</dbReference>
<keyword evidence="2 5" id="KW-0812">Transmembrane</keyword>
<reference evidence="7" key="1">
    <citation type="submission" date="2012-04" db="EMBL/GenBank/DDBJ databases">
        <title>Finished genome of Dactylococcopsis salina PCC 8305.</title>
        <authorList>
            <consortium name="US DOE Joint Genome Institute"/>
            <person name="Gugger M."/>
            <person name="Coursin T."/>
            <person name="Rippka R."/>
            <person name="Tandeau De Marsac N."/>
            <person name="Huntemann M."/>
            <person name="Wei C.-L."/>
            <person name="Han J."/>
            <person name="Detter J.C."/>
            <person name="Han C."/>
            <person name="Tapia R."/>
            <person name="Daligault H."/>
            <person name="Chen A."/>
            <person name="Krypides N."/>
            <person name="Mavromatis K."/>
            <person name="Markowitz V."/>
            <person name="Szeto E."/>
            <person name="Ivanova N."/>
            <person name="Ovchinnikova G."/>
            <person name="Pagani I."/>
            <person name="Pati A."/>
            <person name="Goodwin L."/>
            <person name="Peters L."/>
            <person name="Pitluck S."/>
            <person name="Woyke T."/>
            <person name="Kerfeld C."/>
        </authorList>
    </citation>
    <scope>NUCLEOTIDE SEQUENCE [LARGE SCALE GENOMIC DNA]</scope>
    <source>
        <strain evidence="7">PCC 8305</strain>
    </source>
</reference>
<dbReference type="GO" id="GO:0140359">
    <property type="term" value="F:ABC-type transporter activity"/>
    <property type="evidence" value="ECO:0007669"/>
    <property type="project" value="InterPro"/>
</dbReference>
<comment type="subcellular location">
    <subcellularLocation>
        <location evidence="1">Membrane</location>
        <topology evidence="1">Multi-pass membrane protein</topology>
    </subcellularLocation>
</comment>
<evidence type="ECO:0000256" key="3">
    <source>
        <dbReference type="ARBA" id="ARBA00022989"/>
    </source>
</evidence>
<dbReference type="Pfam" id="PF01061">
    <property type="entry name" value="ABC2_membrane"/>
    <property type="match status" value="1"/>
</dbReference>
<dbReference type="OrthoDB" id="9794512at2"/>
<dbReference type="STRING" id="13035.Dacsa_0124"/>
<evidence type="ECO:0000256" key="2">
    <source>
        <dbReference type="ARBA" id="ARBA00022692"/>
    </source>
</evidence>
<dbReference type="Proteomes" id="UP000010482">
    <property type="component" value="Chromosome"/>
</dbReference>
<evidence type="ECO:0000256" key="4">
    <source>
        <dbReference type="ARBA" id="ARBA00023136"/>
    </source>
</evidence>
<sequence>MILLNNLLAIFRRELSSYFTSPLAYLITTVFWLISGFFFVSILLGPEGIIQQVSQREQMGIPAPPIDVVYQFIKFYFGFLGSLVLFILPALSMGLYTEERKRGTLELLATSPLTNWVIALGKLLGVITFFTVMIIPILGYEIYIFNAASPPVPPAVPLLAHGALILLAAAILSLGMFISSLTDSTIFAAIITFALVLFLWVTDLIANRVTGVWGEILEHISLISNYDILVQGILDTNSLVVFASYILLGLFLTAQSIELLRGN</sequence>
<name>K9YPY3_DACS8</name>
<protein>
    <submittedName>
        <fullName evidence="7">ABC-2 type transporter</fullName>
    </submittedName>
</protein>
<evidence type="ECO:0000256" key="1">
    <source>
        <dbReference type="ARBA" id="ARBA00004141"/>
    </source>
</evidence>
<accession>K9YPY3</accession>
<evidence type="ECO:0000259" key="6">
    <source>
        <dbReference type="Pfam" id="PF01061"/>
    </source>
</evidence>
<keyword evidence="8" id="KW-1185">Reference proteome</keyword>
<dbReference type="HOGENOM" id="CLU_081003_0_0_3"/>
<evidence type="ECO:0000313" key="8">
    <source>
        <dbReference type="Proteomes" id="UP000010482"/>
    </source>
</evidence>
<dbReference type="PANTHER" id="PTHR43471">
    <property type="entry name" value="ABC TRANSPORTER PERMEASE"/>
    <property type="match status" value="1"/>
</dbReference>
<dbReference type="eggNOG" id="COG1277">
    <property type="taxonomic scope" value="Bacteria"/>
</dbReference>
<dbReference type="PATRIC" id="fig|13035.3.peg.137"/>
<keyword evidence="4 5" id="KW-0472">Membrane</keyword>
<feature type="transmembrane region" description="Helical" evidence="5">
    <location>
        <begin position="158"/>
        <end position="178"/>
    </location>
</feature>
<gene>
    <name evidence="7" type="ORF">Dacsa_0124</name>
</gene>
<dbReference type="KEGG" id="dsl:Dacsa_0124"/>